<dbReference type="PANTHER" id="PTHR12486">
    <property type="entry name" value="APRATAXIN-RELATED"/>
    <property type="match status" value="1"/>
</dbReference>
<keyword evidence="11" id="KW-1185">Reference proteome</keyword>
<protein>
    <recommendedName>
        <fullName evidence="5">Adenosine 5'-monophosphoramidase HINT3</fullName>
    </recommendedName>
    <alternativeName>
        <fullName evidence="6">Histidine triad nucleotide-binding protein 3</fullName>
    </alternativeName>
</protein>
<feature type="domain" description="HIT" evidence="9">
    <location>
        <begin position="116"/>
        <end position="224"/>
    </location>
</feature>
<feature type="region of interest" description="Disordered" evidence="8">
    <location>
        <begin position="1"/>
        <end position="108"/>
    </location>
</feature>
<dbReference type="InterPro" id="IPR036265">
    <property type="entry name" value="HIT-like_sf"/>
</dbReference>
<dbReference type="GO" id="GO:0016787">
    <property type="term" value="F:hydrolase activity"/>
    <property type="evidence" value="ECO:0007669"/>
    <property type="project" value="UniProtKB-KW"/>
</dbReference>
<keyword evidence="1" id="KW-0547">Nucleotide-binding</keyword>
<dbReference type="SUPFAM" id="SSF101447">
    <property type="entry name" value="Formin homology 2 domain (FH2 domain)"/>
    <property type="match status" value="1"/>
</dbReference>
<dbReference type="GO" id="GO:0000166">
    <property type="term" value="F:nucleotide binding"/>
    <property type="evidence" value="ECO:0007669"/>
    <property type="project" value="UniProtKB-KW"/>
</dbReference>
<keyword evidence="2" id="KW-0378">Hydrolase</keyword>
<dbReference type="InterPro" id="IPR011146">
    <property type="entry name" value="HIT-like"/>
</dbReference>
<evidence type="ECO:0000256" key="2">
    <source>
        <dbReference type="ARBA" id="ARBA00022801"/>
    </source>
</evidence>
<reference evidence="10" key="2">
    <citation type="submission" date="2025-09" db="UniProtKB">
        <authorList>
            <consortium name="Ensembl"/>
        </authorList>
    </citation>
    <scope>IDENTIFICATION</scope>
</reference>
<dbReference type="PROSITE" id="PS51084">
    <property type="entry name" value="HIT_2"/>
    <property type="match status" value="1"/>
</dbReference>
<comment type="catalytic activity">
    <reaction evidence="3">
        <text>adenosine 5'-phosphoramidate + H2O = NH4(+) + AMP</text>
        <dbReference type="Rhea" id="RHEA:67916"/>
        <dbReference type="ChEBI" id="CHEBI:15377"/>
        <dbReference type="ChEBI" id="CHEBI:28938"/>
        <dbReference type="ChEBI" id="CHEBI:57890"/>
        <dbReference type="ChEBI" id="CHEBI:456215"/>
    </reaction>
</comment>
<name>A0A8B9NKB9_9AVES</name>
<evidence type="ECO:0000313" key="11">
    <source>
        <dbReference type="Proteomes" id="UP000694541"/>
    </source>
</evidence>
<evidence type="ECO:0000259" key="9">
    <source>
        <dbReference type="PROSITE" id="PS51084"/>
    </source>
</evidence>
<evidence type="ECO:0000256" key="4">
    <source>
        <dbReference type="ARBA" id="ARBA00025764"/>
    </source>
</evidence>
<proteinExistence type="inferred from homology"/>
<evidence type="ECO:0000256" key="8">
    <source>
        <dbReference type="SAM" id="MobiDB-lite"/>
    </source>
</evidence>
<feature type="compositionally biased region" description="Pro residues" evidence="8">
    <location>
        <begin position="9"/>
        <end position="28"/>
    </location>
</feature>
<accession>A0A8B9NKB9</accession>
<feature type="compositionally biased region" description="Pro residues" evidence="8">
    <location>
        <begin position="63"/>
        <end position="76"/>
    </location>
</feature>
<evidence type="ECO:0000256" key="3">
    <source>
        <dbReference type="ARBA" id="ARBA00024472"/>
    </source>
</evidence>
<dbReference type="Gene3D" id="3.30.428.10">
    <property type="entry name" value="HIT-like"/>
    <property type="match status" value="1"/>
</dbReference>
<reference evidence="10" key="1">
    <citation type="submission" date="2025-08" db="UniProtKB">
        <authorList>
            <consortium name="Ensembl"/>
        </authorList>
    </citation>
    <scope>IDENTIFICATION</scope>
</reference>
<evidence type="ECO:0000313" key="10">
    <source>
        <dbReference type="Ensembl" id="ENSANIP00000024610.1"/>
    </source>
</evidence>
<evidence type="ECO:0000256" key="7">
    <source>
        <dbReference type="PROSITE-ProRule" id="PRU00464"/>
    </source>
</evidence>
<dbReference type="Ensembl" id="ENSANIT00000025433.1">
    <property type="protein sequence ID" value="ENSANIP00000024610.1"/>
    <property type="gene ID" value="ENSANIG00000016634.1"/>
</dbReference>
<feature type="short sequence motif" description="Histidine triad motif" evidence="7">
    <location>
        <begin position="207"/>
        <end position="211"/>
    </location>
</feature>
<dbReference type="SUPFAM" id="SSF54197">
    <property type="entry name" value="HIT-like"/>
    <property type="match status" value="1"/>
</dbReference>
<evidence type="ECO:0000256" key="5">
    <source>
        <dbReference type="ARBA" id="ARBA00039802"/>
    </source>
</evidence>
<organism evidence="10 11">
    <name type="scientific">Accipiter nisus</name>
    <name type="common">Eurasian sparrowhawk</name>
    <dbReference type="NCBI Taxonomy" id="211598"/>
    <lineage>
        <taxon>Eukaryota</taxon>
        <taxon>Metazoa</taxon>
        <taxon>Chordata</taxon>
        <taxon>Craniata</taxon>
        <taxon>Vertebrata</taxon>
        <taxon>Euteleostomi</taxon>
        <taxon>Archelosauria</taxon>
        <taxon>Archosauria</taxon>
        <taxon>Dinosauria</taxon>
        <taxon>Saurischia</taxon>
        <taxon>Theropoda</taxon>
        <taxon>Coelurosauria</taxon>
        <taxon>Aves</taxon>
        <taxon>Neognathae</taxon>
        <taxon>Neoaves</taxon>
        <taxon>Telluraves</taxon>
        <taxon>Accipitrimorphae</taxon>
        <taxon>Accipitriformes</taxon>
        <taxon>Accipitridae</taxon>
        <taxon>Accipitrinae</taxon>
        <taxon>Accipiter</taxon>
    </lineage>
</organism>
<feature type="compositionally biased region" description="Basic residues" evidence="8">
    <location>
        <begin position="35"/>
        <end position="49"/>
    </location>
</feature>
<dbReference type="AlphaFoldDB" id="A0A8B9NKB9"/>
<evidence type="ECO:0000256" key="1">
    <source>
        <dbReference type="ARBA" id="ARBA00022741"/>
    </source>
</evidence>
<comment type="similarity">
    <text evidence="4">Belongs to the HINT family.</text>
</comment>
<evidence type="ECO:0000256" key="6">
    <source>
        <dbReference type="ARBA" id="ARBA00042361"/>
    </source>
</evidence>
<sequence>MSEAGGSAHPPPPPPPFPPPPPPPPPFPSQLRGRVAFRARPPARSRRAGGRGAAAGACGWSPPLTPRPSPLPPRPAPAEGEGKMAAGEEEEGAAAAATAGEGKEAGNGGGYDGKCTFCRIARREEPGTALFPCQYEDLVCFRDIRPGAPHHFLVVPVEHMGNCKTLKAEHIPRMMEVGNAVLQRNNFNDLNDVRMGFHWPPFCSISHLHLHVLAPASQLGFLSRLVYRINSYWFITVSVMQMSFLVGFQLQAENVMSF</sequence>
<dbReference type="Pfam" id="PF11969">
    <property type="entry name" value="DcpS_C"/>
    <property type="match status" value="1"/>
</dbReference>
<dbReference type="PANTHER" id="PTHR12486:SF5">
    <property type="entry name" value="ADENOSINE 5'-MONOPHOSPHORAMIDASE HINT3"/>
    <property type="match status" value="1"/>
</dbReference>
<dbReference type="Proteomes" id="UP000694541">
    <property type="component" value="Unplaced"/>
</dbReference>